<dbReference type="Gene3D" id="3.20.20.10">
    <property type="entry name" value="Alanine racemase"/>
    <property type="match status" value="1"/>
</dbReference>
<dbReference type="InterPro" id="IPR029066">
    <property type="entry name" value="PLP-binding_barrel"/>
</dbReference>
<dbReference type="GO" id="GO:0008836">
    <property type="term" value="F:diaminopimelate decarboxylase activity"/>
    <property type="evidence" value="ECO:0007669"/>
    <property type="project" value="TreeGrafter"/>
</dbReference>
<dbReference type="SUPFAM" id="SSF50621">
    <property type="entry name" value="Alanine racemase C-terminal domain-like"/>
    <property type="match status" value="1"/>
</dbReference>
<evidence type="ECO:0000259" key="4">
    <source>
        <dbReference type="Pfam" id="PF02784"/>
    </source>
</evidence>
<evidence type="ECO:0000256" key="3">
    <source>
        <dbReference type="PIRSR" id="PIRSR600183-50"/>
    </source>
</evidence>
<feature type="domain" description="Orn/DAP/Arg decarboxylase 2 N-terminal" evidence="4">
    <location>
        <begin position="64"/>
        <end position="308"/>
    </location>
</feature>
<dbReference type="PANTHER" id="PTHR43727">
    <property type="entry name" value="DIAMINOPIMELATE DECARBOXYLASE"/>
    <property type="match status" value="1"/>
</dbReference>
<sequence length="450" mass="50614">MKEPYEKPIIKKVQVGLMNKFGPSYGRHVRSEIDGVPISDLVARFGSPLFVFSERRLREKYRTIHQAFATRYPNVHFSWSYKTNYLDAICAILHQEGETAEVVSELEYQKARRLGVPGSEIIFNGPYKPLSALKVAAEEGAIINIDHFDEIYDLEEVAKGLGQPIKVGLRLNMDTGISPQWTRFGFNLESGQALDAVKRLVSGGHLILHGLHCHLGTFILEPRAYGRAIAKMVEFAYQVEDDFDLKIEYLDIGGGLPSLNRLKGIYLSPDVAVPPLEDFAEAICDTLLSRLRPNDFPTLILETGRAIVDEAGFLITTVHASKRLPDGTRAYVVDAGVNVLFTAFWYNFRLELEEDVPGPLEPCILYGPLCMNIDVVADQAHLPPLPRGSRLIISPVGAYNVTQWMQFIRPRPAVVLIDKEGHPHLIREAEDLEDIVARERLPEHLRLQKE</sequence>
<feature type="modified residue" description="N6-(pyridoxal phosphate)lysine" evidence="3">
    <location>
        <position position="82"/>
    </location>
</feature>
<dbReference type="GO" id="GO:0009089">
    <property type="term" value="P:lysine biosynthetic process via diaminopimelate"/>
    <property type="evidence" value="ECO:0007669"/>
    <property type="project" value="TreeGrafter"/>
</dbReference>
<evidence type="ECO:0000313" key="5">
    <source>
        <dbReference type="EMBL" id="QIJ71879.1"/>
    </source>
</evidence>
<dbReference type="Proteomes" id="UP000502179">
    <property type="component" value="Chromosome"/>
</dbReference>
<dbReference type="RefSeq" id="WP_166032097.1">
    <property type="nucleotide sequence ID" value="NZ_CP048877.1"/>
</dbReference>
<dbReference type="PANTHER" id="PTHR43727:SF2">
    <property type="entry name" value="GROUP IV DECARBOXYLASE"/>
    <property type="match status" value="1"/>
</dbReference>
<dbReference type="EMBL" id="CP048877">
    <property type="protein sequence ID" value="QIJ71879.1"/>
    <property type="molecule type" value="Genomic_DNA"/>
</dbReference>
<dbReference type="KEGG" id="tav:G4V39_06200"/>
<keyword evidence="6" id="KW-1185">Reference proteome</keyword>
<evidence type="ECO:0000256" key="1">
    <source>
        <dbReference type="ARBA" id="ARBA00001933"/>
    </source>
</evidence>
<dbReference type="CDD" id="cd06841">
    <property type="entry name" value="PLPDE_III_MccE_like"/>
    <property type="match status" value="1"/>
</dbReference>
<evidence type="ECO:0000256" key="2">
    <source>
        <dbReference type="ARBA" id="ARBA00022898"/>
    </source>
</evidence>
<gene>
    <name evidence="5" type="ORF">G4V39_06200</name>
</gene>
<keyword evidence="2 3" id="KW-0663">Pyridoxal phosphate</keyword>
<dbReference type="SUPFAM" id="SSF51419">
    <property type="entry name" value="PLP-binding barrel"/>
    <property type="match status" value="1"/>
</dbReference>
<evidence type="ECO:0000313" key="6">
    <source>
        <dbReference type="Proteomes" id="UP000502179"/>
    </source>
</evidence>
<name>A0A6G7PW21_9BACT</name>
<dbReference type="InterPro" id="IPR000183">
    <property type="entry name" value="Orn/DAP/Arg_de-COase"/>
</dbReference>
<dbReference type="InterPro" id="IPR009006">
    <property type="entry name" value="Ala_racemase/Decarboxylase_C"/>
</dbReference>
<dbReference type="Gene3D" id="2.40.37.10">
    <property type="entry name" value="Lyase, Ornithine Decarboxylase, Chain A, domain 1"/>
    <property type="match status" value="1"/>
</dbReference>
<dbReference type="PRINTS" id="PR01179">
    <property type="entry name" value="ODADCRBXLASE"/>
</dbReference>
<feature type="active site" description="Proton donor" evidence="3">
    <location>
        <position position="370"/>
    </location>
</feature>
<accession>A0A6G7PW21</accession>
<dbReference type="InterPro" id="IPR022644">
    <property type="entry name" value="De-COase2_N"/>
</dbReference>
<dbReference type="AlphaFoldDB" id="A0A6G7PW21"/>
<dbReference type="Pfam" id="PF02784">
    <property type="entry name" value="Orn_Arg_deC_N"/>
    <property type="match status" value="1"/>
</dbReference>
<protein>
    <submittedName>
        <fullName evidence="5">Diaminopimelate decarboxylase</fullName>
    </submittedName>
</protein>
<organism evidence="5 6">
    <name type="scientific">Thermosulfuriphilus ammonigenes</name>
    <dbReference type="NCBI Taxonomy" id="1936021"/>
    <lineage>
        <taxon>Bacteria</taxon>
        <taxon>Pseudomonadati</taxon>
        <taxon>Thermodesulfobacteriota</taxon>
        <taxon>Thermodesulfobacteria</taxon>
        <taxon>Thermodesulfobacteriales</taxon>
        <taxon>Thermodesulfobacteriaceae</taxon>
        <taxon>Thermosulfuriphilus</taxon>
    </lineage>
</organism>
<proteinExistence type="predicted"/>
<comment type="cofactor">
    <cofactor evidence="1 3">
        <name>pyridoxal 5'-phosphate</name>
        <dbReference type="ChEBI" id="CHEBI:597326"/>
    </cofactor>
</comment>
<reference evidence="5 6" key="1">
    <citation type="submission" date="2020-02" db="EMBL/GenBank/DDBJ databases">
        <title>Genome analysis of Thermosulfuriphilus ammonigenes ST65T, an anaerobic thermophilic chemolithoautotrophic bacterium isolated from a deep-sea hydrothermal vent.</title>
        <authorList>
            <person name="Slobodkina G."/>
            <person name="Allioux M."/>
            <person name="Merkel A."/>
            <person name="Alain K."/>
            <person name="Jebbar M."/>
            <person name="Slobodkin A."/>
        </authorList>
    </citation>
    <scope>NUCLEOTIDE SEQUENCE [LARGE SCALE GENOMIC DNA]</scope>
    <source>
        <strain evidence="5 6">ST65</strain>
    </source>
</reference>